<protein>
    <recommendedName>
        <fullName evidence="5">Secreted protein</fullName>
    </recommendedName>
</protein>
<name>A0ABR6NMQ3_9SPHN</name>
<dbReference type="Proteomes" id="UP001138540">
    <property type="component" value="Unassembled WGS sequence"/>
</dbReference>
<gene>
    <name evidence="3" type="ORF">HNP60_003448</name>
</gene>
<sequence>MDRTHLSAGRLACIASLCLLAAACGGGSDTTGNTVEMRDMEVVDGTVNDSMTDLDAVKADGVGAVDNAGNVSQTNVPREQGEDDDTETVASE</sequence>
<reference evidence="3 4" key="1">
    <citation type="submission" date="2020-08" db="EMBL/GenBank/DDBJ databases">
        <title>Exploring microbial biodiversity for novel pathways involved in the catabolism of aromatic compounds derived from lignin.</title>
        <authorList>
            <person name="Elkins J."/>
        </authorList>
    </citation>
    <scope>NUCLEOTIDE SEQUENCE [LARGE SCALE GENOMIC DNA]</scope>
    <source>
        <strain evidence="3 4">B1D3A</strain>
    </source>
</reference>
<accession>A0ABR6NMQ3</accession>
<keyword evidence="2" id="KW-0732">Signal</keyword>
<dbReference type="RefSeq" id="WP_051003801.1">
    <property type="nucleotide sequence ID" value="NZ_JACHKA010000001.1"/>
</dbReference>
<dbReference type="PROSITE" id="PS51257">
    <property type="entry name" value="PROKAR_LIPOPROTEIN"/>
    <property type="match status" value="1"/>
</dbReference>
<keyword evidence="4" id="KW-1185">Reference proteome</keyword>
<proteinExistence type="predicted"/>
<evidence type="ECO:0000256" key="2">
    <source>
        <dbReference type="SAM" id="SignalP"/>
    </source>
</evidence>
<evidence type="ECO:0000256" key="1">
    <source>
        <dbReference type="SAM" id="MobiDB-lite"/>
    </source>
</evidence>
<organism evidence="3 4">
    <name type="scientific">Sphingobium lignivorans</name>
    <dbReference type="NCBI Taxonomy" id="2735886"/>
    <lineage>
        <taxon>Bacteria</taxon>
        <taxon>Pseudomonadati</taxon>
        <taxon>Pseudomonadota</taxon>
        <taxon>Alphaproteobacteria</taxon>
        <taxon>Sphingomonadales</taxon>
        <taxon>Sphingomonadaceae</taxon>
        <taxon>Sphingobium</taxon>
    </lineage>
</organism>
<feature type="region of interest" description="Disordered" evidence="1">
    <location>
        <begin position="61"/>
        <end position="92"/>
    </location>
</feature>
<dbReference type="EMBL" id="JACHKA010000001">
    <property type="protein sequence ID" value="MBB5987474.1"/>
    <property type="molecule type" value="Genomic_DNA"/>
</dbReference>
<comment type="caution">
    <text evidence="3">The sequence shown here is derived from an EMBL/GenBank/DDBJ whole genome shotgun (WGS) entry which is preliminary data.</text>
</comment>
<evidence type="ECO:0008006" key="5">
    <source>
        <dbReference type="Google" id="ProtNLM"/>
    </source>
</evidence>
<evidence type="ECO:0000313" key="4">
    <source>
        <dbReference type="Proteomes" id="UP001138540"/>
    </source>
</evidence>
<feature type="signal peptide" evidence="2">
    <location>
        <begin position="1"/>
        <end position="21"/>
    </location>
</feature>
<feature type="chain" id="PRO_5046345471" description="Secreted protein" evidence="2">
    <location>
        <begin position="22"/>
        <end position="92"/>
    </location>
</feature>
<feature type="compositionally biased region" description="Acidic residues" evidence="1">
    <location>
        <begin position="81"/>
        <end position="92"/>
    </location>
</feature>
<evidence type="ECO:0000313" key="3">
    <source>
        <dbReference type="EMBL" id="MBB5987474.1"/>
    </source>
</evidence>